<dbReference type="Proteomes" id="UP000324222">
    <property type="component" value="Unassembled WGS sequence"/>
</dbReference>
<evidence type="ECO:0000313" key="2">
    <source>
        <dbReference type="EMBL" id="MPD06032.1"/>
    </source>
</evidence>
<sequence length="122" mass="13451">MIGAAAAWGVVVCREWRRRASRARSKPAFHSLSMEDYGASGSEGDKETPKDISRNTSISHNKTFRCFGESADCPPHTHWVRLLASGLGLTLHHATVKLSLKLRTTFKQGRFVSENSAGIILK</sequence>
<gene>
    <name evidence="2" type="ORF">E2C01_101811</name>
</gene>
<feature type="compositionally biased region" description="Basic and acidic residues" evidence="1">
    <location>
        <begin position="43"/>
        <end position="53"/>
    </location>
</feature>
<dbReference type="AlphaFoldDB" id="A0A5B7K6L1"/>
<keyword evidence="3" id="KW-1185">Reference proteome</keyword>
<reference evidence="2 3" key="1">
    <citation type="submission" date="2019-05" db="EMBL/GenBank/DDBJ databases">
        <title>Another draft genome of Portunus trituberculatus and its Hox gene families provides insights of decapod evolution.</title>
        <authorList>
            <person name="Jeong J.-H."/>
            <person name="Song I."/>
            <person name="Kim S."/>
            <person name="Choi T."/>
            <person name="Kim D."/>
            <person name="Ryu S."/>
            <person name="Kim W."/>
        </authorList>
    </citation>
    <scope>NUCLEOTIDE SEQUENCE [LARGE SCALE GENOMIC DNA]</scope>
    <source>
        <tissue evidence="2">Muscle</tissue>
    </source>
</reference>
<evidence type="ECO:0000256" key="1">
    <source>
        <dbReference type="SAM" id="MobiDB-lite"/>
    </source>
</evidence>
<protein>
    <submittedName>
        <fullName evidence="2">Uncharacterized protein</fullName>
    </submittedName>
</protein>
<proteinExistence type="predicted"/>
<name>A0A5B7K6L1_PORTR</name>
<accession>A0A5B7K6L1</accession>
<dbReference type="EMBL" id="VSRR010149031">
    <property type="protein sequence ID" value="MPD06032.1"/>
    <property type="molecule type" value="Genomic_DNA"/>
</dbReference>
<comment type="caution">
    <text evidence="2">The sequence shown here is derived from an EMBL/GenBank/DDBJ whole genome shotgun (WGS) entry which is preliminary data.</text>
</comment>
<feature type="region of interest" description="Disordered" evidence="1">
    <location>
        <begin position="34"/>
        <end position="56"/>
    </location>
</feature>
<evidence type="ECO:0000313" key="3">
    <source>
        <dbReference type="Proteomes" id="UP000324222"/>
    </source>
</evidence>
<organism evidence="2 3">
    <name type="scientific">Portunus trituberculatus</name>
    <name type="common">Swimming crab</name>
    <name type="synonym">Neptunus trituberculatus</name>
    <dbReference type="NCBI Taxonomy" id="210409"/>
    <lineage>
        <taxon>Eukaryota</taxon>
        <taxon>Metazoa</taxon>
        <taxon>Ecdysozoa</taxon>
        <taxon>Arthropoda</taxon>
        <taxon>Crustacea</taxon>
        <taxon>Multicrustacea</taxon>
        <taxon>Malacostraca</taxon>
        <taxon>Eumalacostraca</taxon>
        <taxon>Eucarida</taxon>
        <taxon>Decapoda</taxon>
        <taxon>Pleocyemata</taxon>
        <taxon>Brachyura</taxon>
        <taxon>Eubrachyura</taxon>
        <taxon>Portunoidea</taxon>
        <taxon>Portunidae</taxon>
        <taxon>Portuninae</taxon>
        <taxon>Portunus</taxon>
    </lineage>
</organism>